<protein>
    <submittedName>
        <fullName evidence="1">Uncharacterized protein</fullName>
    </submittedName>
</protein>
<accession>A0A9P6VV99</accession>
<organism evidence="1 2">
    <name type="scientific">Rhodotorula mucilaginosa</name>
    <name type="common">Yeast</name>
    <name type="synonym">Rhodotorula rubra</name>
    <dbReference type="NCBI Taxonomy" id="5537"/>
    <lineage>
        <taxon>Eukaryota</taxon>
        <taxon>Fungi</taxon>
        <taxon>Dikarya</taxon>
        <taxon>Basidiomycota</taxon>
        <taxon>Pucciniomycotina</taxon>
        <taxon>Microbotryomycetes</taxon>
        <taxon>Sporidiobolales</taxon>
        <taxon>Sporidiobolaceae</taxon>
        <taxon>Rhodotorula</taxon>
    </lineage>
</organism>
<dbReference type="Proteomes" id="UP000777482">
    <property type="component" value="Unassembled WGS sequence"/>
</dbReference>
<keyword evidence="2" id="KW-1185">Reference proteome</keyword>
<proteinExistence type="predicted"/>
<evidence type="ECO:0000313" key="1">
    <source>
        <dbReference type="EMBL" id="KAG0654924.1"/>
    </source>
</evidence>
<evidence type="ECO:0000313" key="2">
    <source>
        <dbReference type="Proteomes" id="UP000777482"/>
    </source>
</evidence>
<gene>
    <name evidence="1" type="ORF">C6P46_001319</name>
</gene>
<dbReference type="EMBL" id="PUHQ01000134">
    <property type="protein sequence ID" value="KAG0654924.1"/>
    <property type="molecule type" value="Genomic_DNA"/>
</dbReference>
<sequence length="72" mass="7864">MAVDLKLTIGKRCSIITLAFFVPYSLSRLLFTSRILAVPPFSAASPPGRPSILRIFLDFHGLQTKAPAVTAY</sequence>
<comment type="caution">
    <text evidence="1">The sequence shown here is derived from an EMBL/GenBank/DDBJ whole genome shotgun (WGS) entry which is preliminary data.</text>
</comment>
<reference evidence="1 2" key="1">
    <citation type="submission" date="2020-11" db="EMBL/GenBank/DDBJ databases">
        <title>Kefir isolates.</title>
        <authorList>
            <person name="Marcisauskas S."/>
            <person name="Kim Y."/>
            <person name="Blasche S."/>
        </authorList>
    </citation>
    <scope>NUCLEOTIDE SEQUENCE [LARGE SCALE GENOMIC DNA]</scope>
    <source>
        <strain evidence="1 2">KR</strain>
    </source>
</reference>
<name>A0A9P6VV99_RHOMI</name>
<dbReference type="AlphaFoldDB" id="A0A9P6VV99"/>